<evidence type="ECO:0000313" key="1">
    <source>
        <dbReference type="EMBL" id="MBX62601.1"/>
    </source>
</evidence>
<sequence length="62" mass="7192">MEWEVPQSTVCVSLLKHAVLTNCDKKIKNVSKQDQYPSKTIKLKKYTWHDAVPPRHALPQSF</sequence>
<dbReference type="AlphaFoldDB" id="A0A2P2Q6K5"/>
<dbReference type="EMBL" id="GGEC01082117">
    <property type="protein sequence ID" value="MBX62601.1"/>
    <property type="molecule type" value="Transcribed_RNA"/>
</dbReference>
<reference evidence="1" key="1">
    <citation type="submission" date="2018-02" db="EMBL/GenBank/DDBJ databases">
        <title>Rhizophora mucronata_Transcriptome.</title>
        <authorList>
            <person name="Meera S.P."/>
            <person name="Sreeshan A."/>
            <person name="Augustine A."/>
        </authorList>
    </citation>
    <scope>NUCLEOTIDE SEQUENCE</scope>
    <source>
        <tissue evidence="1">Leaf</tissue>
    </source>
</reference>
<name>A0A2P2Q6K5_RHIMU</name>
<accession>A0A2P2Q6K5</accession>
<proteinExistence type="predicted"/>
<organism evidence="1">
    <name type="scientific">Rhizophora mucronata</name>
    <name type="common">Asiatic mangrove</name>
    <dbReference type="NCBI Taxonomy" id="61149"/>
    <lineage>
        <taxon>Eukaryota</taxon>
        <taxon>Viridiplantae</taxon>
        <taxon>Streptophyta</taxon>
        <taxon>Embryophyta</taxon>
        <taxon>Tracheophyta</taxon>
        <taxon>Spermatophyta</taxon>
        <taxon>Magnoliopsida</taxon>
        <taxon>eudicotyledons</taxon>
        <taxon>Gunneridae</taxon>
        <taxon>Pentapetalae</taxon>
        <taxon>rosids</taxon>
        <taxon>fabids</taxon>
        <taxon>Malpighiales</taxon>
        <taxon>Rhizophoraceae</taxon>
        <taxon>Rhizophora</taxon>
    </lineage>
</organism>
<protein>
    <submittedName>
        <fullName evidence="1">Uncharacterized protein</fullName>
    </submittedName>
</protein>